<evidence type="ECO:0000256" key="8">
    <source>
        <dbReference type="ARBA" id="ARBA00022801"/>
    </source>
</evidence>
<evidence type="ECO:0000256" key="9">
    <source>
        <dbReference type="ARBA" id="ARBA00023004"/>
    </source>
</evidence>
<proteinExistence type="inferred from homology"/>
<dbReference type="NCBIfam" id="TIGR00758">
    <property type="entry name" value="UDG_fam4"/>
    <property type="match status" value="1"/>
</dbReference>
<dbReference type="CDD" id="cd10030">
    <property type="entry name" value="UDG-F4_TTUDGA_SPO1dp_like"/>
    <property type="match status" value="1"/>
</dbReference>
<feature type="domain" description="Uracil-DNA glycosylase-like" evidence="12">
    <location>
        <begin position="31"/>
        <end position="176"/>
    </location>
</feature>
<dbReference type="Gene3D" id="3.40.470.10">
    <property type="entry name" value="Uracil-DNA glycosylase-like domain"/>
    <property type="match status" value="1"/>
</dbReference>
<gene>
    <name evidence="13" type="ORF">S03H2_16567</name>
</gene>
<comment type="similarity">
    <text evidence="2">Belongs to the uracil-DNA glycosylase (UDG) superfamily. Type 4 (UDGa) family.</text>
</comment>
<sequence>MKAAQELEQIGKEVSQCTKCELHYSRKLTVPGEGPPDAEIMFIGEGPGFHENEQGRPFVGAAGKFLEELLSSINLERSDVFIANVIKCRPPGNRDPLPQELSACSEYLERQILTINPRVVVTLGRYSMAHYLPNAKISQVHGQAIRVRGRLVVAMYHPAAALHQRSLRPTIEADFANLPELISQAGELPEYLEPAHQVKEEPKQLNMF</sequence>
<dbReference type="GO" id="GO:0004844">
    <property type="term" value="F:uracil DNA N-glycosylase activity"/>
    <property type="evidence" value="ECO:0007669"/>
    <property type="project" value="UniProtKB-EC"/>
</dbReference>
<evidence type="ECO:0000256" key="7">
    <source>
        <dbReference type="ARBA" id="ARBA00022763"/>
    </source>
</evidence>
<evidence type="ECO:0000256" key="11">
    <source>
        <dbReference type="ARBA" id="ARBA00023204"/>
    </source>
</evidence>
<evidence type="ECO:0000256" key="3">
    <source>
        <dbReference type="ARBA" id="ARBA00012030"/>
    </source>
</evidence>
<dbReference type="Pfam" id="PF03167">
    <property type="entry name" value="UDG"/>
    <property type="match status" value="1"/>
</dbReference>
<keyword evidence="8" id="KW-0378">Hydrolase</keyword>
<dbReference type="GO" id="GO:0006281">
    <property type="term" value="P:DNA repair"/>
    <property type="evidence" value="ECO:0007669"/>
    <property type="project" value="UniProtKB-KW"/>
</dbReference>
<accession>X1F7T4</accession>
<reference evidence="13" key="1">
    <citation type="journal article" date="2014" name="Front. Microbiol.">
        <title>High frequency of phylogenetically diverse reductive dehalogenase-homologous genes in deep subseafloor sedimentary metagenomes.</title>
        <authorList>
            <person name="Kawai M."/>
            <person name="Futagami T."/>
            <person name="Toyoda A."/>
            <person name="Takaki Y."/>
            <person name="Nishi S."/>
            <person name="Hori S."/>
            <person name="Arai W."/>
            <person name="Tsubouchi T."/>
            <person name="Morono Y."/>
            <person name="Uchiyama I."/>
            <person name="Ito T."/>
            <person name="Fujiyama A."/>
            <person name="Inagaki F."/>
            <person name="Takami H."/>
        </authorList>
    </citation>
    <scope>NUCLEOTIDE SEQUENCE</scope>
    <source>
        <strain evidence="13">Expedition CK06-06</strain>
    </source>
</reference>
<evidence type="ECO:0000256" key="10">
    <source>
        <dbReference type="ARBA" id="ARBA00023014"/>
    </source>
</evidence>
<dbReference type="SUPFAM" id="SSF52141">
    <property type="entry name" value="Uracil-DNA glycosylase-like"/>
    <property type="match status" value="1"/>
</dbReference>
<comment type="caution">
    <text evidence="13">The sequence shown here is derived from an EMBL/GenBank/DDBJ whole genome shotgun (WGS) entry which is preliminary data.</text>
</comment>
<dbReference type="InterPro" id="IPR051536">
    <property type="entry name" value="UDG_Type-4/5"/>
</dbReference>
<dbReference type="AlphaFoldDB" id="X1F7T4"/>
<dbReference type="SMART" id="SM00987">
    <property type="entry name" value="UreE_C"/>
    <property type="match status" value="1"/>
</dbReference>
<keyword evidence="5" id="KW-0004">4Fe-4S</keyword>
<dbReference type="EMBL" id="BARU01008472">
    <property type="protein sequence ID" value="GAH41696.1"/>
    <property type="molecule type" value="Genomic_DNA"/>
</dbReference>
<keyword evidence="11" id="KW-0234">DNA repair</keyword>
<evidence type="ECO:0000256" key="2">
    <source>
        <dbReference type="ARBA" id="ARBA00006521"/>
    </source>
</evidence>
<name>X1F7T4_9ZZZZ</name>
<evidence type="ECO:0000313" key="13">
    <source>
        <dbReference type="EMBL" id="GAH41696.1"/>
    </source>
</evidence>
<protein>
    <recommendedName>
        <fullName evidence="4">Type-4 uracil-DNA glycosylase</fullName>
        <ecNumber evidence="3">3.2.2.27</ecNumber>
    </recommendedName>
</protein>
<keyword evidence="6" id="KW-0479">Metal-binding</keyword>
<dbReference type="SMART" id="SM00986">
    <property type="entry name" value="UDG"/>
    <property type="match status" value="1"/>
</dbReference>
<dbReference type="PANTHER" id="PTHR33693">
    <property type="entry name" value="TYPE-5 URACIL-DNA GLYCOSYLASE"/>
    <property type="match status" value="1"/>
</dbReference>
<evidence type="ECO:0000259" key="12">
    <source>
        <dbReference type="SMART" id="SM00986"/>
    </source>
</evidence>
<dbReference type="PANTHER" id="PTHR33693:SF1">
    <property type="entry name" value="TYPE-4 URACIL-DNA GLYCOSYLASE"/>
    <property type="match status" value="1"/>
</dbReference>
<evidence type="ECO:0000256" key="6">
    <source>
        <dbReference type="ARBA" id="ARBA00022723"/>
    </source>
</evidence>
<keyword evidence="7" id="KW-0227">DNA damage</keyword>
<keyword evidence="10" id="KW-0411">Iron-sulfur</keyword>
<comment type="catalytic activity">
    <reaction evidence="1">
        <text>Hydrolyzes single-stranded DNA or mismatched double-stranded DNA and polynucleotides, releasing free uracil.</text>
        <dbReference type="EC" id="3.2.2.27"/>
    </reaction>
</comment>
<organism evidence="13">
    <name type="scientific">marine sediment metagenome</name>
    <dbReference type="NCBI Taxonomy" id="412755"/>
    <lineage>
        <taxon>unclassified sequences</taxon>
        <taxon>metagenomes</taxon>
        <taxon>ecological metagenomes</taxon>
    </lineage>
</organism>
<evidence type="ECO:0000256" key="1">
    <source>
        <dbReference type="ARBA" id="ARBA00001400"/>
    </source>
</evidence>
<keyword evidence="9" id="KW-0408">Iron</keyword>
<dbReference type="GO" id="GO:0051539">
    <property type="term" value="F:4 iron, 4 sulfur cluster binding"/>
    <property type="evidence" value="ECO:0007669"/>
    <property type="project" value="UniProtKB-KW"/>
</dbReference>
<dbReference type="InterPro" id="IPR005122">
    <property type="entry name" value="Uracil-DNA_glycosylase-like"/>
</dbReference>
<dbReference type="EC" id="3.2.2.27" evidence="3"/>
<dbReference type="InterPro" id="IPR036895">
    <property type="entry name" value="Uracil-DNA_glycosylase-like_sf"/>
</dbReference>
<evidence type="ECO:0000256" key="4">
    <source>
        <dbReference type="ARBA" id="ARBA00019403"/>
    </source>
</evidence>
<evidence type="ECO:0000256" key="5">
    <source>
        <dbReference type="ARBA" id="ARBA00022485"/>
    </source>
</evidence>
<dbReference type="InterPro" id="IPR005273">
    <property type="entry name" value="Ura-DNA_glyco_family4"/>
</dbReference>
<dbReference type="GO" id="GO:0046872">
    <property type="term" value="F:metal ion binding"/>
    <property type="evidence" value="ECO:0007669"/>
    <property type="project" value="UniProtKB-KW"/>
</dbReference>